<protein>
    <submittedName>
        <fullName evidence="1">Uncharacterized protein</fullName>
    </submittedName>
</protein>
<accession>A0A2K9LLG4</accession>
<evidence type="ECO:0000313" key="1">
    <source>
        <dbReference type="EMBL" id="AUM13196.1"/>
    </source>
</evidence>
<dbReference type="Proteomes" id="UP000235116">
    <property type="component" value="Chromosome"/>
</dbReference>
<keyword evidence="2" id="KW-1185">Reference proteome</keyword>
<dbReference type="AlphaFoldDB" id="A0A2K9LLG4"/>
<gene>
    <name evidence="1" type="ORF">Kalk_12500</name>
</gene>
<dbReference type="EMBL" id="CP022684">
    <property type="protein sequence ID" value="AUM13196.1"/>
    <property type="molecule type" value="Genomic_DNA"/>
</dbReference>
<sequence>MLGSTAVLADSTIVKVPRENGAVHQEFKNLLNDTLSKFRSGVGRVELTGTASNDQSCNANFYTTGETTFVTMAVNDSNGEFYNEFYIDHPHQSFKKVLFQNLIMNDENVELKVVQRDGGYSIITDGKSLKLSSKARGAESPTCQFSLAQATLHEGETE</sequence>
<dbReference type="KEGG" id="kak:Kalk_12500"/>
<proteinExistence type="predicted"/>
<reference evidence="2" key="1">
    <citation type="submission" date="2017-08" db="EMBL/GenBank/DDBJ databases">
        <title>Direct submision.</title>
        <authorList>
            <person name="Kim S.-J."/>
            <person name="Rhee S.-K."/>
        </authorList>
    </citation>
    <scope>NUCLEOTIDE SEQUENCE [LARGE SCALE GENOMIC DNA]</scope>
    <source>
        <strain evidence="2">GI5</strain>
    </source>
</reference>
<name>A0A2K9LLG4_9GAMM</name>
<organism evidence="1 2">
    <name type="scientific">Ketobacter alkanivorans</name>
    <dbReference type="NCBI Taxonomy" id="1917421"/>
    <lineage>
        <taxon>Bacteria</taxon>
        <taxon>Pseudomonadati</taxon>
        <taxon>Pseudomonadota</taxon>
        <taxon>Gammaproteobacteria</taxon>
        <taxon>Pseudomonadales</taxon>
        <taxon>Ketobacteraceae</taxon>
        <taxon>Ketobacter</taxon>
    </lineage>
</organism>
<evidence type="ECO:0000313" key="2">
    <source>
        <dbReference type="Proteomes" id="UP000235116"/>
    </source>
</evidence>